<sequence>MYDKYEKRCRNMEFSKYQFIGKLNTEFLEIEFGKLATNELILTDERDEHIKEKHAQDYNLFHKCVYDVVNIPDVILRDSKNQNTVFYIKYIEVTHLNIVIRLLLEIEGNDKRIQLSLLIN</sequence>
<dbReference type="EMBL" id="AJWY01005775">
    <property type="protein sequence ID" value="EKC68706.1"/>
    <property type="molecule type" value="Genomic_DNA"/>
</dbReference>
<evidence type="ECO:0008006" key="2">
    <source>
        <dbReference type="Google" id="ProtNLM"/>
    </source>
</evidence>
<proteinExistence type="predicted"/>
<protein>
    <recommendedName>
        <fullName evidence="2">Phage-Barnase-EndoU-ColicinE5/D-RelE like nuclease 3 domain-containing protein</fullName>
    </recommendedName>
</protein>
<gene>
    <name evidence="1" type="ORF">LEA_08655</name>
</gene>
<accession>K1UB64</accession>
<dbReference type="AlphaFoldDB" id="K1UB64"/>
<name>K1UB64_9ZZZZ</name>
<evidence type="ECO:0000313" key="1">
    <source>
        <dbReference type="EMBL" id="EKC68706.1"/>
    </source>
</evidence>
<reference evidence="1" key="1">
    <citation type="journal article" date="2013" name="Environ. Microbiol.">
        <title>Microbiota from the distal guts of lean and obese adolescents exhibit partial functional redundancy besides clear differences in community structure.</title>
        <authorList>
            <person name="Ferrer M."/>
            <person name="Ruiz A."/>
            <person name="Lanza F."/>
            <person name="Haange S.B."/>
            <person name="Oberbach A."/>
            <person name="Till H."/>
            <person name="Bargiela R."/>
            <person name="Campoy C."/>
            <person name="Segura M.T."/>
            <person name="Richter M."/>
            <person name="von Bergen M."/>
            <person name="Seifert J."/>
            <person name="Suarez A."/>
        </authorList>
    </citation>
    <scope>NUCLEOTIDE SEQUENCE</scope>
</reference>
<comment type="caution">
    <text evidence="1">The sequence shown here is derived from an EMBL/GenBank/DDBJ whole genome shotgun (WGS) entry which is preliminary data.</text>
</comment>
<organism evidence="1">
    <name type="scientific">human gut metagenome</name>
    <dbReference type="NCBI Taxonomy" id="408170"/>
    <lineage>
        <taxon>unclassified sequences</taxon>
        <taxon>metagenomes</taxon>
        <taxon>organismal metagenomes</taxon>
    </lineage>
</organism>